<dbReference type="Proteomes" id="UP000317747">
    <property type="component" value="Unassembled WGS sequence"/>
</dbReference>
<evidence type="ECO:0000313" key="3">
    <source>
        <dbReference type="Proteomes" id="UP000317747"/>
    </source>
</evidence>
<dbReference type="AlphaFoldDB" id="A0A506QV48"/>
<comment type="caution">
    <text evidence="2">The sequence shown here is derived from an EMBL/GenBank/DDBJ whole genome shotgun (WGS) entry which is preliminary data.</text>
</comment>
<protein>
    <recommendedName>
        <fullName evidence="1">ApeI dehydratase-like domain-containing protein</fullName>
    </recommendedName>
</protein>
<accession>A0A506QV48</accession>
<dbReference type="RefSeq" id="WP_128084791.1">
    <property type="nucleotide sequence ID" value="NZ_CP071405.1"/>
</dbReference>
<dbReference type="EMBL" id="VHJA01000010">
    <property type="protein sequence ID" value="TPV49639.1"/>
    <property type="molecule type" value="Genomic_DNA"/>
</dbReference>
<organism evidence="2 3">
    <name type="scientific">Pantoea deleyi</name>
    <dbReference type="NCBI Taxonomy" id="470932"/>
    <lineage>
        <taxon>Bacteria</taxon>
        <taxon>Pseudomonadati</taxon>
        <taxon>Pseudomonadota</taxon>
        <taxon>Gammaproteobacteria</taxon>
        <taxon>Enterobacterales</taxon>
        <taxon>Erwiniaceae</taxon>
        <taxon>Pantoea</taxon>
    </lineage>
</organism>
<reference evidence="2 3" key="1">
    <citation type="submission" date="2019-06" db="EMBL/GenBank/DDBJ databases">
        <title>Taxogenomics and systematics of the genus Pantoea.</title>
        <authorList>
            <person name="Tambong J.T."/>
        </authorList>
    </citation>
    <scope>NUCLEOTIDE SEQUENCE [LARGE SCALE GENOMIC DNA]</scope>
    <source>
        <strain evidence="2 3">LMG 24200</strain>
    </source>
</reference>
<feature type="domain" description="ApeI dehydratase-like" evidence="1">
    <location>
        <begin position="143"/>
        <end position="236"/>
    </location>
</feature>
<dbReference type="InterPro" id="IPR054545">
    <property type="entry name" value="ApeI-like"/>
</dbReference>
<dbReference type="Gene3D" id="3.10.129.10">
    <property type="entry name" value="Hotdog Thioesterase"/>
    <property type="match status" value="1"/>
</dbReference>
<dbReference type="Pfam" id="PF22818">
    <property type="entry name" value="ApeI-like"/>
    <property type="match status" value="1"/>
</dbReference>
<proteinExistence type="predicted"/>
<name>A0A506QV48_9GAMM</name>
<evidence type="ECO:0000259" key="1">
    <source>
        <dbReference type="Pfam" id="PF22818"/>
    </source>
</evidence>
<dbReference type="InterPro" id="IPR029069">
    <property type="entry name" value="HotDog_dom_sf"/>
</dbReference>
<keyword evidence="3" id="KW-1185">Reference proteome</keyword>
<gene>
    <name evidence="2" type="ORF">FJW01_00785</name>
</gene>
<evidence type="ECO:0000313" key="2">
    <source>
        <dbReference type="EMBL" id="TPV49639.1"/>
    </source>
</evidence>
<dbReference type="SUPFAM" id="SSF54637">
    <property type="entry name" value="Thioesterase/thiol ester dehydrase-isomerase"/>
    <property type="match status" value="1"/>
</dbReference>
<sequence>MENKFLTICSPLDSAATASAKLTHWKGYKNHQSVSLLLEAIHQFAVRYATSQFPCTPAQRYLPAMIEYFESETELTEEQLVLEGDIEIQHVSVRVICRAWSDNSRDRLVAEAAMIVHPVSLPIKFTSPAAEDSAIPLWEILSQNTKYCEFRLNGSNPLFSEHFTGNPVCPGSLLIDLLLSTLLHPTKRQTLKLKKVKFLRAVLPETIYRLTLGSAEGSQTNTFIITAEKGERHVSGSYLL</sequence>